<evidence type="ECO:0000313" key="2">
    <source>
        <dbReference type="EMBL" id="KLO07833.1"/>
    </source>
</evidence>
<evidence type="ECO:0000256" key="1">
    <source>
        <dbReference type="SAM" id="MobiDB-lite"/>
    </source>
</evidence>
<organism evidence="2 3">
    <name type="scientific">Schizopora paradoxa</name>
    <dbReference type="NCBI Taxonomy" id="27342"/>
    <lineage>
        <taxon>Eukaryota</taxon>
        <taxon>Fungi</taxon>
        <taxon>Dikarya</taxon>
        <taxon>Basidiomycota</taxon>
        <taxon>Agaricomycotina</taxon>
        <taxon>Agaricomycetes</taxon>
        <taxon>Hymenochaetales</taxon>
        <taxon>Schizoporaceae</taxon>
        <taxon>Schizopora</taxon>
    </lineage>
</organism>
<dbReference type="EMBL" id="KQ086118">
    <property type="protein sequence ID" value="KLO07833.1"/>
    <property type="molecule type" value="Genomic_DNA"/>
</dbReference>
<accession>A0A0H2RE74</accession>
<feature type="region of interest" description="Disordered" evidence="1">
    <location>
        <begin position="335"/>
        <end position="384"/>
    </location>
</feature>
<feature type="compositionally biased region" description="Polar residues" evidence="1">
    <location>
        <begin position="1"/>
        <end position="16"/>
    </location>
</feature>
<dbReference type="InParanoid" id="A0A0H2RE74"/>
<feature type="region of interest" description="Disordered" evidence="1">
    <location>
        <begin position="1"/>
        <end position="58"/>
    </location>
</feature>
<feature type="region of interest" description="Disordered" evidence="1">
    <location>
        <begin position="293"/>
        <end position="318"/>
    </location>
</feature>
<feature type="compositionally biased region" description="Pro residues" evidence="1">
    <location>
        <begin position="43"/>
        <end position="52"/>
    </location>
</feature>
<feature type="region of interest" description="Disordered" evidence="1">
    <location>
        <begin position="439"/>
        <end position="470"/>
    </location>
</feature>
<sequence length="470" mass="50882">MNRSANNSTNSPSRLQAMSPLRARKPSRPLPGLPVILDTSLPPGSPPPPRPSPSYLTNEDYHQPYQLLEAHPLSLLCTFHNVKRVSLEAGVPPPLRLDVPIMASALEKPDPLLPTHILAVYDQDAVPEQSHSGAPESPFSAYVPGPDDPPSLPSTPIMIPINADLWTTHLSMSIFSPSQRPHSEVIPSPTSVAQRRTSLLSTHSISPRSSRILSLPIIVLRVPNASVLPLLLLASLEVLPINSVAPALLPLQVLNELPAAPAMLALSLLRWLRPHEVPTARRDEAVEGRRVPIGFKKRRDTPDRRVSSSSEASRSELDIGDQVSGAFSRLSIASTSTVPPSPASYRSSVHSFSSASSSAPHMPPQSQPSPILDGPPICALTDPATASDPDMRLLLLAQQNFGLWANSLALGTNARVTHLVELAWSVAAEARRLRFGDIASRQNESTSRSRPPMSRRHRSRTPVPVERQTS</sequence>
<dbReference type="AlphaFoldDB" id="A0A0H2RE74"/>
<gene>
    <name evidence="2" type="ORF">SCHPADRAFT_932173</name>
</gene>
<dbReference type="OrthoDB" id="2802364at2759"/>
<reference evidence="2 3" key="1">
    <citation type="submission" date="2015-04" db="EMBL/GenBank/DDBJ databases">
        <title>Complete genome sequence of Schizopora paradoxa KUC8140, a cosmopolitan wood degrader in East Asia.</title>
        <authorList>
            <consortium name="DOE Joint Genome Institute"/>
            <person name="Min B."/>
            <person name="Park H."/>
            <person name="Jang Y."/>
            <person name="Kim J.-J."/>
            <person name="Kim K.H."/>
            <person name="Pangilinan J."/>
            <person name="Lipzen A."/>
            <person name="Riley R."/>
            <person name="Grigoriev I.V."/>
            <person name="Spatafora J.W."/>
            <person name="Choi I.-G."/>
        </authorList>
    </citation>
    <scope>NUCLEOTIDE SEQUENCE [LARGE SCALE GENOMIC DNA]</scope>
    <source>
        <strain evidence="2 3">KUC8140</strain>
    </source>
</reference>
<protein>
    <submittedName>
        <fullName evidence="2">Uncharacterized protein</fullName>
    </submittedName>
</protein>
<name>A0A0H2RE74_9AGAM</name>
<feature type="compositionally biased region" description="Low complexity" evidence="1">
    <location>
        <begin position="335"/>
        <end position="360"/>
    </location>
</feature>
<proteinExistence type="predicted"/>
<evidence type="ECO:0000313" key="3">
    <source>
        <dbReference type="Proteomes" id="UP000053477"/>
    </source>
</evidence>
<dbReference type="Proteomes" id="UP000053477">
    <property type="component" value="Unassembled WGS sequence"/>
</dbReference>
<keyword evidence="3" id="KW-1185">Reference proteome</keyword>